<dbReference type="KEGG" id="mhb:MHM_02950"/>
<dbReference type="EMBL" id="HE613254">
    <property type="protein sequence ID" value="CCE66813.1"/>
    <property type="molecule type" value="Genomic_DNA"/>
</dbReference>
<reference evidence="1" key="2">
    <citation type="submission" date="2011-11" db="EMBL/GenBank/DDBJ databases">
        <authorList>
            <person name="Barker E."/>
        </authorList>
    </citation>
    <scope>NUCLEOTIDE SEQUENCE</scope>
    <source>
        <strain evidence="1">Birmingham 1</strain>
    </source>
</reference>
<dbReference type="AlphaFoldDB" id="G8C3B5"/>
<name>G8C3B5_9MOLU</name>
<reference evidence="1" key="1">
    <citation type="submission" date="2011-11" db="EMBL/GenBank/DDBJ databases">
        <title>Complete genome sequence of Candidatus Mycoplasma haemominutum.</title>
        <authorList>
            <person name="Barker E.N."/>
            <person name="Darby A.C."/>
            <person name="Helps C.R."/>
            <person name="Peters I.R."/>
            <person name="Hughes M.A."/>
            <person name="Radford A.D."/>
            <person name="Novacco M."/>
            <person name="Boretti F."/>
            <person name="Hofmann-Lehmann R."/>
            <person name="Tasker S."/>
        </authorList>
    </citation>
    <scope>NUCLEOTIDE SEQUENCE</scope>
    <source>
        <strain evidence="1">Birmingham 1</strain>
    </source>
</reference>
<sequence>MVSFLEWLQAWKVGGVFSGLVLPLLLLHFSKTETPQLVVNGWTLPTLNGLYSRVRLFLKNIKTPQSSSDIVQTSTGGGKSSESQVPDLIVEVPLNYFGIASRYRYCLPNSSNLKAKVEAKQVASTETPTCQLISPSTSTSDLKEEVLNYLLDLTTKYISVQHAANMVMFYDDKVNFSGSSSKLKQLSRDCSISSAQDRDVVREFFLHSIAKAKKCLPSPTAVELNLRLPTSTNSEDIGALTREKLAGGSLSGVLKYGIFDYWTTNLVKSSSNQKGVSVKVNWPIVYSLSDSTLEQCSLNAFHARVMEQQLSISALSSCFTSAR</sequence>
<gene>
    <name evidence="1" type="ORF">MHM_02950</name>
</gene>
<protein>
    <submittedName>
        <fullName evidence="1">Uncharacterized protein</fullName>
    </submittedName>
</protein>
<proteinExistence type="predicted"/>
<dbReference type="HOGENOM" id="CLU_061550_0_0_14"/>
<dbReference type="PATRIC" id="fig|1116213.3.peg.312"/>
<evidence type="ECO:0000313" key="1">
    <source>
        <dbReference type="EMBL" id="CCE66813.1"/>
    </source>
</evidence>
<accession>G8C3B5</accession>
<organism evidence="1">
    <name type="scientific">Candidatus Mycoplasma haematominutum 'Birmingham 1'</name>
    <dbReference type="NCBI Taxonomy" id="1116213"/>
    <lineage>
        <taxon>Bacteria</taxon>
        <taxon>Bacillati</taxon>
        <taxon>Mycoplasmatota</taxon>
        <taxon>Mollicutes</taxon>
        <taxon>Mycoplasmataceae</taxon>
        <taxon>Mycoplasma</taxon>
    </lineage>
</organism>